<dbReference type="SMART" id="SM00409">
    <property type="entry name" value="IG"/>
    <property type="match status" value="4"/>
</dbReference>
<feature type="transmembrane region" description="Helical" evidence="3">
    <location>
        <begin position="438"/>
        <end position="460"/>
    </location>
</feature>
<keyword evidence="6" id="KW-1185">Reference proteome</keyword>
<dbReference type="PROSITE" id="PS50835">
    <property type="entry name" value="IG_LIKE"/>
    <property type="match status" value="3"/>
</dbReference>
<accession>A0ABU7BP30</accession>
<evidence type="ECO:0000259" key="4">
    <source>
        <dbReference type="PROSITE" id="PS50835"/>
    </source>
</evidence>
<dbReference type="Pfam" id="PF13895">
    <property type="entry name" value="Ig_2"/>
    <property type="match status" value="1"/>
</dbReference>
<dbReference type="InterPro" id="IPR013783">
    <property type="entry name" value="Ig-like_fold"/>
</dbReference>
<keyword evidence="1" id="KW-0732">Signal</keyword>
<dbReference type="Gene3D" id="2.60.40.10">
    <property type="entry name" value="Immunoglobulins"/>
    <property type="match status" value="4"/>
</dbReference>
<dbReference type="PANTHER" id="PTHR11481">
    <property type="entry name" value="IMMUNOGLOBULIN FC RECEPTOR"/>
    <property type="match status" value="1"/>
</dbReference>
<dbReference type="InterPro" id="IPR007110">
    <property type="entry name" value="Ig-like_dom"/>
</dbReference>
<dbReference type="InterPro" id="IPR050488">
    <property type="entry name" value="Ig_Fc_receptor"/>
</dbReference>
<feature type="domain" description="Ig-like" evidence="4">
    <location>
        <begin position="326"/>
        <end position="409"/>
    </location>
</feature>
<evidence type="ECO:0000256" key="2">
    <source>
        <dbReference type="ARBA" id="ARBA00023157"/>
    </source>
</evidence>
<comment type="caution">
    <text evidence="5">The sequence shown here is derived from an EMBL/GenBank/DDBJ whole genome shotgun (WGS) entry which is preliminary data.</text>
</comment>
<keyword evidence="3" id="KW-0812">Transmembrane</keyword>
<dbReference type="EMBL" id="JAHUTI010061086">
    <property type="protein sequence ID" value="MED6252243.1"/>
    <property type="molecule type" value="Genomic_DNA"/>
</dbReference>
<dbReference type="InterPro" id="IPR003599">
    <property type="entry name" value="Ig_sub"/>
</dbReference>
<protein>
    <recommendedName>
        <fullName evidence="4">Ig-like domain-containing protein</fullName>
    </recommendedName>
</protein>
<evidence type="ECO:0000256" key="1">
    <source>
        <dbReference type="ARBA" id="ARBA00022729"/>
    </source>
</evidence>
<dbReference type="Proteomes" id="UP001345963">
    <property type="component" value="Unassembled WGS sequence"/>
</dbReference>
<keyword evidence="3" id="KW-1133">Transmembrane helix</keyword>
<sequence>MAHWLRALNKHAPFLPRERQGDAGETVSDGETRIDFGVDVRMGNTSLGVLILFLWKILLCCGQAPAPVLNIDPNWSTFYTGESVTFRCDMNEGKDNDWEYQIRNVQQQVIYGSDKSFILEHLYTGHSGEYQCCGRWRESHSIKCSNTVFITVLDAPRASLTAGSTTIPVGGSVTLSCYMGPSAGWKYKWLRQTSGSSYVLVRSDNEENKDIAITKGGIYQCAGIRGNPNFYYSGWVTIQITISNKVFVTRQPNWPQIFSGEMITLTCEVQGGETTKWTYEWRRSGSFIYRTNSKDWTFRISKFSSGDYICQCRKTDDWYSLTTWSEAITLSVSAGTSNAQLRADSAELPVGGRVTLTCSMNSSSSPSSSDWKYFWYRGDKSSEPLTKQQAVFPSNGKISVSEEGQYWCRGGRGEPVYYTDYSDHIRIITVSSPASASLPVMLTVGPLSGIILIILLLLLWRYRRSKGLFCIRCKILKHTSQSSTTSHGVNQAESHEYTSPLQGGTHLYDFIKSSEVVENVADKSGEVTYSLIEIKNLRKMRRPHEPEEGTIYSEVRTEPAGKWSPSATDAAALYEIRTGTALGINATM</sequence>
<organism evidence="5 6">
    <name type="scientific">Ataeniobius toweri</name>
    <dbReference type="NCBI Taxonomy" id="208326"/>
    <lineage>
        <taxon>Eukaryota</taxon>
        <taxon>Metazoa</taxon>
        <taxon>Chordata</taxon>
        <taxon>Craniata</taxon>
        <taxon>Vertebrata</taxon>
        <taxon>Euteleostomi</taxon>
        <taxon>Actinopterygii</taxon>
        <taxon>Neopterygii</taxon>
        <taxon>Teleostei</taxon>
        <taxon>Neoteleostei</taxon>
        <taxon>Acanthomorphata</taxon>
        <taxon>Ovalentaria</taxon>
        <taxon>Atherinomorphae</taxon>
        <taxon>Cyprinodontiformes</taxon>
        <taxon>Goodeidae</taxon>
        <taxon>Ataeniobius</taxon>
    </lineage>
</organism>
<keyword evidence="2" id="KW-1015">Disulfide bond</keyword>
<dbReference type="InterPro" id="IPR036179">
    <property type="entry name" value="Ig-like_dom_sf"/>
</dbReference>
<keyword evidence="3" id="KW-0472">Membrane</keyword>
<dbReference type="SUPFAM" id="SSF48726">
    <property type="entry name" value="Immunoglobulin"/>
    <property type="match status" value="4"/>
</dbReference>
<reference evidence="5 6" key="1">
    <citation type="submission" date="2021-07" db="EMBL/GenBank/DDBJ databases">
        <authorList>
            <person name="Palmer J.M."/>
        </authorList>
    </citation>
    <scope>NUCLEOTIDE SEQUENCE [LARGE SCALE GENOMIC DNA]</scope>
    <source>
        <strain evidence="5 6">AT_MEX2019</strain>
        <tissue evidence="5">Muscle</tissue>
    </source>
</reference>
<evidence type="ECO:0000313" key="5">
    <source>
        <dbReference type="EMBL" id="MED6252243.1"/>
    </source>
</evidence>
<feature type="domain" description="Ig-like" evidence="4">
    <location>
        <begin position="260"/>
        <end position="322"/>
    </location>
</feature>
<proteinExistence type="predicted"/>
<gene>
    <name evidence="5" type="ORF">ATANTOWER_008916</name>
</gene>
<evidence type="ECO:0000313" key="6">
    <source>
        <dbReference type="Proteomes" id="UP001345963"/>
    </source>
</evidence>
<dbReference type="PANTHER" id="PTHR11481:SF64">
    <property type="entry name" value="FC RECEPTOR-LIKE PROTEIN 4"/>
    <property type="match status" value="1"/>
</dbReference>
<name>A0ABU7BP30_9TELE</name>
<evidence type="ECO:0000256" key="3">
    <source>
        <dbReference type="SAM" id="Phobius"/>
    </source>
</evidence>
<feature type="domain" description="Ig-like" evidence="4">
    <location>
        <begin position="156"/>
        <end position="221"/>
    </location>
</feature>